<proteinExistence type="predicted"/>
<name>A0ABD3PVH5_9STRA</name>
<dbReference type="AlphaFoldDB" id="A0ABD3PVH5"/>
<comment type="caution">
    <text evidence="1">The sequence shown here is derived from an EMBL/GenBank/DDBJ whole genome shotgun (WGS) entry which is preliminary data.</text>
</comment>
<gene>
    <name evidence="1" type="ORF">HJC23_013403</name>
</gene>
<accession>A0ABD3PVH5</accession>
<evidence type="ECO:0000313" key="2">
    <source>
        <dbReference type="Proteomes" id="UP001516023"/>
    </source>
</evidence>
<evidence type="ECO:0000313" key="1">
    <source>
        <dbReference type="EMBL" id="KAL3792129.1"/>
    </source>
</evidence>
<keyword evidence="2" id="KW-1185">Reference proteome</keyword>
<protein>
    <submittedName>
        <fullName evidence="1">Uncharacterized protein</fullName>
    </submittedName>
</protein>
<organism evidence="1 2">
    <name type="scientific">Cyclotella cryptica</name>
    <dbReference type="NCBI Taxonomy" id="29204"/>
    <lineage>
        <taxon>Eukaryota</taxon>
        <taxon>Sar</taxon>
        <taxon>Stramenopiles</taxon>
        <taxon>Ochrophyta</taxon>
        <taxon>Bacillariophyta</taxon>
        <taxon>Coscinodiscophyceae</taxon>
        <taxon>Thalassiosirophycidae</taxon>
        <taxon>Stephanodiscales</taxon>
        <taxon>Stephanodiscaceae</taxon>
        <taxon>Cyclotella</taxon>
    </lineage>
</organism>
<dbReference type="EMBL" id="JABMIG020000105">
    <property type="protein sequence ID" value="KAL3792129.1"/>
    <property type="molecule type" value="Genomic_DNA"/>
</dbReference>
<sequence>MCKYVQPGRAKVGFVAVAVFKSNNVSIKKADASKIGFMKVGERGKWARSYFTECKTVLFNGFFTNRCAANRNALTKTDGGRPYTPDGAVMNILANYAFDNNDVPSPKHGTVPFGLMLKFIPLIVGWGCDGSHAHEKALMPEDMSKVEVCPVTWD</sequence>
<reference evidence="1 2" key="1">
    <citation type="journal article" date="2020" name="G3 (Bethesda)">
        <title>Improved Reference Genome for Cyclotella cryptica CCMP332, a Model for Cell Wall Morphogenesis, Salinity Adaptation, and Lipid Production in Diatoms (Bacillariophyta).</title>
        <authorList>
            <person name="Roberts W.R."/>
            <person name="Downey K.M."/>
            <person name="Ruck E.C."/>
            <person name="Traller J.C."/>
            <person name="Alverson A.J."/>
        </authorList>
    </citation>
    <scope>NUCLEOTIDE SEQUENCE [LARGE SCALE GENOMIC DNA]</scope>
    <source>
        <strain evidence="1 2">CCMP332</strain>
    </source>
</reference>
<dbReference type="Proteomes" id="UP001516023">
    <property type="component" value="Unassembled WGS sequence"/>
</dbReference>